<feature type="domain" description="Leucyl-tRNA synthetase editing" evidence="14">
    <location>
        <begin position="221"/>
        <end position="406"/>
    </location>
</feature>
<evidence type="ECO:0000256" key="2">
    <source>
        <dbReference type="ARBA" id="ARBA00022490"/>
    </source>
</evidence>
<dbReference type="Gene3D" id="2.20.28.290">
    <property type="match status" value="1"/>
</dbReference>
<dbReference type="Gene3D" id="3.10.20.590">
    <property type="match status" value="1"/>
</dbReference>
<gene>
    <name evidence="9 15" type="primary">leuS</name>
    <name evidence="15" type="ORF">ACFOMD_18135</name>
</gene>
<dbReference type="NCBIfam" id="TIGR00396">
    <property type="entry name" value="leuS_bact"/>
    <property type="match status" value="1"/>
</dbReference>
<dbReference type="PANTHER" id="PTHR43740:SF2">
    <property type="entry name" value="LEUCINE--TRNA LIGASE, MITOCHONDRIAL"/>
    <property type="match status" value="1"/>
</dbReference>
<dbReference type="SUPFAM" id="SSF47323">
    <property type="entry name" value="Anticodon-binding domain of a subclass of class I aminoacyl-tRNA synthetases"/>
    <property type="match status" value="1"/>
</dbReference>
<dbReference type="Pfam" id="PF09334">
    <property type="entry name" value="tRNA-synt_1g"/>
    <property type="match status" value="1"/>
</dbReference>
<evidence type="ECO:0000256" key="7">
    <source>
        <dbReference type="ARBA" id="ARBA00023146"/>
    </source>
</evidence>
<feature type="domain" description="Aminoacyl-tRNA synthetase class Ia" evidence="11">
    <location>
        <begin position="419"/>
        <end position="576"/>
    </location>
</feature>
<dbReference type="Gene3D" id="1.10.730.10">
    <property type="entry name" value="Isoleucyl-tRNA Synthetase, Domain 1"/>
    <property type="match status" value="1"/>
</dbReference>
<evidence type="ECO:0000259" key="13">
    <source>
        <dbReference type="Pfam" id="PF09334"/>
    </source>
</evidence>
<keyword evidence="3 9" id="KW-0436">Ligase</keyword>
<dbReference type="InterPro" id="IPR025709">
    <property type="entry name" value="Leu_tRNA-synth_edit"/>
</dbReference>
<dbReference type="InterPro" id="IPR002302">
    <property type="entry name" value="Leu-tRNA-ligase"/>
</dbReference>
<dbReference type="SUPFAM" id="SSF52374">
    <property type="entry name" value="Nucleotidylyl transferase"/>
    <property type="match status" value="1"/>
</dbReference>
<evidence type="ECO:0000256" key="5">
    <source>
        <dbReference type="ARBA" id="ARBA00022840"/>
    </source>
</evidence>
<dbReference type="EC" id="6.1.1.4" evidence="9"/>
<evidence type="ECO:0000256" key="1">
    <source>
        <dbReference type="ARBA" id="ARBA00005594"/>
    </source>
</evidence>
<comment type="subcellular location">
    <subcellularLocation>
        <location evidence="9">Cytoplasm</location>
    </subcellularLocation>
</comment>
<evidence type="ECO:0000256" key="9">
    <source>
        <dbReference type="HAMAP-Rule" id="MF_00049"/>
    </source>
</evidence>
<dbReference type="GO" id="GO:0004823">
    <property type="term" value="F:leucine-tRNA ligase activity"/>
    <property type="evidence" value="ECO:0007669"/>
    <property type="project" value="UniProtKB-EC"/>
</dbReference>
<dbReference type="CDD" id="cd00812">
    <property type="entry name" value="LeuRS_core"/>
    <property type="match status" value="1"/>
</dbReference>
<dbReference type="InterPro" id="IPR002300">
    <property type="entry name" value="aa-tRNA-synth_Ia"/>
</dbReference>
<evidence type="ECO:0000259" key="12">
    <source>
        <dbReference type="Pfam" id="PF08264"/>
    </source>
</evidence>
<keyword evidence="16" id="KW-1185">Reference proteome</keyword>
<evidence type="ECO:0000313" key="16">
    <source>
        <dbReference type="Proteomes" id="UP001595615"/>
    </source>
</evidence>
<dbReference type="InterPro" id="IPR015413">
    <property type="entry name" value="Methionyl/Leucyl_tRNA_Synth"/>
</dbReference>
<evidence type="ECO:0000256" key="4">
    <source>
        <dbReference type="ARBA" id="ARBA00022741"/>
    </source>
</evidence>
<evidence type="ECO:0000256" key="3">
    <source>
        <dbReference type="ARBA" id="ARBA00022598"/>
    </source>
</evidence>
<dbReference type="EMBL" id="JBHRXV010000018">
    <property type="protein sequence ID" value="MFC3714492.1"/>
    <property type="molecule type" value="Genomic_DNA"/>
</dbReference>
<dbReference type="InterPro" id="IPR013155">
    <property type="entry name" value="M/V/L/I-tRNA-synth_anticd-bd"/>
</dbReference>
<dbReference type="PRINTS" id="PR00985">
    <property type="entry name" value="TRNASYNTHLEU"/>
</dbReference>
<protein>
    <recommendedName>
        <fullName evidence="9">Leucine--tRNA ligase</fullName>
        <ecNumber evidence="9">6.1.1.4</ecNumber>
    </recommendedName>
    <alternativeName>
        <fullName evidence="9">Leucyl-tRNA synthetase</fullName>
        <shortName evidence="9">LeuRS</shortName>
    </alternativeName>
</protein>
<keyword evidence="2 9" id="KW-0963">Cytoplasm</keyword>
<reference evidence="16" key="1">
    <citation type="journal article" date="2019" name="Int. J. Syst. Evol. Microbiol.">
        <title>The Global Catalogue of Microorganisms (GCM) 10K type strain sequencing project: providing services to taxonomists for standard genome sequencing and annotation.</title>
        <authorList>
            <consortium name="The Broad Institute Genomics Platform"/>
            <consortium name="The Broad Institute Genome Sequencing Center for Infectious Disease"/>
            <person name="Wu L."/>
            <person name="Ma J."/>
        </authorList>
    </citation>
    <scope>NUCLEOTIDE SEQUENCE [LARGE SCALE GENOMIC DNA]</scope>
    <source>
        <strain evidence="16">KCTC 42644</strain>
    </source>
</reference>
<evidence type="ECO:0000259" key="11">
    <source>
        <dbReference type="Pfam" id="PF00133"/>
    </source>
</evidence>
<dbReference type="PANTHER" id="PTHR43740">
    <property type="entry name" value="LEUCYL-TRNA SYNTHETASE"/>
    <property type="match status" value="1"/>
</dbReference>
<dbReference type="Gene3D" id="3.90.740.10">
    <property type="entry name" value="Valyl/Leucyl/Isoleucyl-tRNA synthetase, editing domain"/>
    <property type="match status" value="1"/>
</dbReference>
<feature type="binding site" evidence="9">
    <location>
        <position position="617"/>
    </location>
    <ligand>
        <name>ATP</name>
        <dbReference type="ChEBI" id="CHEBI:30616"/>
    </ligand>
</feature>
<dbReference type="Proteomes" id="UP001595615">
    <property type="component" value="Unassembled WGS sequence"/>
</dbReference>
<dbReference type="Pfam" id="PF13603">
    <property type="entry name" value="tRNA-synt_1_2"/>
    <property type="match status" value="1"/>
</dbReference>
<evidence type="ECO:0000313" key="15">
    <source>
        <dbReference type="EMBL" id="MFC3714492.1"/>
    </source>
</evidence>
<comment type="catalytic activity">
    <reaction evidence="8 9">
        <text>tRNA(Leu) + L-leucine + ATP = L-leucyl-tRNA(Leu) + AMP + diphosphate</text>
        <dbReference type="Rhea" id="RHEA:11688"/>
        <dbReference type="Rhea" id="RHEA-COMP:9613"/>
        <dbReference type="Rhea" id="RHEA-COMP:9622"/>
        <dbReference type="ChEBI" id="CHEBI:30616"/>
        <dbReference type="ChEBI" id="CHEBI:33019"/>
        <dbReference type="ChEBI" id="CHEBI:57427"/>
        <dbReference type="ChEBI" id="CHEBI:78442"/>
        <dbReference type="ChEBI" id="CHEBI:78494"/>
        <dbReference type="ChEBI" id="CHEBI:456215"/>
        <dbReference type="EC" id="6.1.1.4"/>
    </reaction>
</comment>
<keyword evidence="7 9" id="KW-0030">Aminoacyl-tRNA synthetase</keyword>
<organism evidence="15 16">
    <name type="scientific">Sphingoaurantiacus capsulatus</name>
    <dbReference type="NCBI Taxonomy" id="1771310"/>
    <lineage>
        <taxon>Bacteria</taxon>
        <taxon>Pseudomonadati</taxon>
        <taxon>Pseudomonadota</taxon>
        <taxon>Alphaproteobacteria</taxon>
        <taxon>Sphingomonadales</taxon>
        <taxon>Sphingosinicellaceae</taxon>
        <taxon>Sphingoaurantiacus</taxon>
    </lineage>
</organism>
<feature type="domain" description="Methionyl/Leucyl tRNA synthetase" evidence="13">
    <location>
        <begin position="39"/>
        <end position="171"/>
    </location>
</feature>
<dbReference type="HAMAP" id="MF_00049_B">
    <property type="entry name" value="Leu_tRNA_synth_B"/>
    <property type="match status" value="1"/>
</dbReference>
<comment type="similarity">
    <text evidence="1 9 10">Belongs to the class-I aminoacyl-tRNA synthetase family.</text>
</comment>
<keyword evidence="6 9" id="KW-0648">Protein biosynthesis</keyword>
<dbReference type="Pfam" id="PF08264">
    <property type="entry name" value="Anticodon_1"/>
    <property type="match status" value="1"/>
</dbReference>
<sequence>MNSRFNPKAADGRWQRLWEERGTFRADDSSPKPKAYVLEMFPYPSGRIHMGHVRNYTMGDVLARARRAQGFEVLHPMGWDAFGMPAENAAFEKKTHPGDWTWANIASMRDQLKGIGFAIDWSRELATCDPAYYGHEQALFLDFYEAGLVYRKESSVNWDPVDMTVLANEQVIDGRGWRSGALVERRKLSQWFLKITAFAEDLLDGLKTLDSWPEKVRTMQENWIGKSQGLRFSFAPNAPFAAAIEVYSTRPDTIFGASFVAIAADHPIAQSIAAASPEAAAFIERCKLGGTTAAELDTTEKLGFDTGFTVAHPLDTGLALPVYIANFVLMDYGTGAVMGVPAHDQRDLDFSRKYDLSVRRVVASGDEVDPVFAGNEAYTGPGRVVNSDFLDGLDVEGAKSEVIRRAEAGGWGQGTTVYRLRDWGVSRQRYWGTPIPVIHCESCGPVGVPKSQLPVVLPQDVTFDIPGNPLDRHPTWKHVDCPSCGKPAVRETDTLDTFADSSWYFIRFASQPQDRPFDKAVAESWMPVGQYIGGVEHAILHLLYARFWTRALQRVGQLDIAEPFASLFTQGMVTHETYKDADGVWIEPAAVQRRGESVVEIASGRPVTVGRTEKMSKSKKNVIDPTPILDQYGADAVRWFMLSDSPPERDLAWSEAGIEGAWRFVQRVWRLVDGAQGDNSGGEDLALRRSLHKTIAGVTADIDALHFNKAVARLYELTTAIEKAAPSADRREAVVALVKLVAPMVPHLAEEAWAHLGQDGLVATADWPKADPALLVEDSVTVAIQINGKLRDTIELPKGLASDAVEAQVLALDKIVRALEGKAPRKVIVVPDRLVNLVA</sequence>
<dbReference type="SUPFAM" id="SSF50677">
    <property type="entry name" value="ValRS/IleRS/LeuRS editing domain"/>
    <property type="match status" value="1"/>
</dbReference>
<feature type="short sequence motif" description="'KMSKS' region" evidence="9">
    <location>
        <begin position="614"/>
        <end position="618"/>
    </location>
</feature>
<dbReference type="CDD" id="cd07958">
    <property type="entry name" value="Anticodon_Ia_Leu_BEm"/>
    <property type="match status" value="1"/>
</dbReference>
<feature type="domain" description="Methionyl/Valyl/Leucyl/Isoleucyl-tRNA synthetase anticodon-binding" evidence="12">
    <location>
        <begin position="686"/>
        <end position="801"/>
    </location>
</feature>
<dbReference type="PROSITE" id="PS00178">
    <property type="entry name" value="AA_TRNA_LIGASE_I"/>
    <property type="match status" value="1"/>
</dbReference>
<dbReference type="InterPro" id="IPR009080">
    <property type="entry name" value="tRNAsynth_Ia_anticodon-bd"/>
</dbReference>
<evidence type="ECO:0000256" key="6">
    <source>
        <dbReference type="ARBA" id="ARBA00022917"/>
    </source>
</evidence>
<accession>A0ABV7XE97</accession>
<feature type="short sequence motif" description="'HIGH' region" evidence="9">
    <location>
        <begin position="42"/>
        <end position="52"/>
    </location>
</feature>
<feature type="domain" description="Aminoacyl-tRNA synthetase class Ia" evidence="11">
    <location>
        <begin position="612"/>
        <end position="654"/>
    </location>
</feature>
<name>A0ABV7XE97_9SPHN</name>
<evidence type="ECO:0000256" key="8">
    <source>
        <dbReference type="ARBA" id="ARBA00047469"/>
    </source>
</evidence>
<dbReference type="Pfam" id="PF00133">
    <property type="entry name" value="tRNA-synt_1"/>
    <property type="match status" value="2"/>
</dbReference>
<keyword evidence="5 9" id="KW-0067">ATP-binding</keyword>
<evidence type="ECO:0000259" key="14">
    <source>
        <dbReference type="Pfam" id="PF13603"/>
    </source>
</evidence>
<dbReference type="InterPro" id="IPR014729">
    <property type="entry name" value="Rossmann-like_a/b/a_fold"/>
</dbReference>
<dbReference type="Gene3D" id="3.40.50.620">
    <property type="entry name" value="HUPs"/>
    <property type="match status" value="2"/>
</dbReference>
<dbReference type="InterPro" id="IPR009008">
    <property type="entry name" value="Val/Leu/Ile-tRNA-synth_edit"/>
</dbReference>
<evidence type="ECO:0000256" key="10">
    <source>
        <dbReference type="RuleBase" id="RU363035"/>
    </source>
</evidence>
<proteinExistence type="inferred from homology"/>
<dbReference type="InterPro" id="IPR001412">
    <property type="entry name" value="aa-tRNA-synth_I_CS"/>
</dbReference>
<dbReference type="RefSeq" id="WP_380864165.1">
    <property type="nucleotide sequence ID" value="NZ_JBHRXV010000018.1"/>
</dbReference>
<comment type="caution">
    <text evidence="15">The sequence shown here is derived from an EMBL/GenBank/DDBJ whole genome shotgun (WGS) entry which is preliminary data.</text>
</comment>
<keyword evidence="4 9" id="KW-0547">Nucleotide-binding</keyword>